<evidence type="ECO:0008006" key="5">
    <source>
        <dbReference type="Google" id="ProtNLM"/>
    </source>
</evidence>
<dbReference type="Proteomes" id="UP001305521">
    <property type="component" value="Chromosome"/>
</dbReference>
<keyword evidence="4" id="KW-1185">Reference proteome</keyword>
<name>A0ABZ0PM84_9PROT</name>
<accession>A0ABZ0PM84</accession>
<gene>
    <name evidence="3" type="ORF">R9Z33_06760</name>
</gene>
<feature type="signal peptide" evidence="2">
    <location>
        <begin position="1"/>
        <end position="24"/>
    </location>
</feature>
<keyword evidence="2" id="KW-0732">Signal</keyword>
<evidence type="ECO:0000256" key="2">
    <source>
        <dbReference type="SAM" id="SignalP"/>
    </source>
</evidence>
<evidence type="ECO:0000313" key="3">
    <source>
        <dbReference type="EMBL" id="WPB86572.1"/>
    </source>
</evidence>
<keyword evidence="1" id="KW-0812">Transmembrane</keyword>
<dbReference type="PROSITE" id="PS51257">
    <property type="entry name" value="PROKAR_LIPOPROTEIN"/>
    <property type="match status" value="1"/>
</dbReference>
<dbReference type="EMBL" id="CP137852">
    <property type="protein sequence ID" value="WPB86572.1"/>
    <property type="molecule type" value="Genomic_DNA"/>
</dbReference>
<evidence type="ECO:0000256" key="1">
    <source>
        <dbReference type="SAM" id="Phobius"/>
    </source>
</evidence>
<protein>
    <recommendedName>
        <fullName evidence="5">Lipoprotein</fullName>
    </recommendedName>
</protein>
<feature type="chain" id="PRO_5046095250" description="Lipoprotein" evidence="2">
    <location>
        <begin position="25"/>
        <end position="87"/>
    </location>
</feature>
<proteinExistence type="predicted"/>
<sequence length="87" mass="9355">MTMRKLLPALALTGLLGFTACTDAYGRYDPVATGFLAAGAAVAAVAVGVAASQPSRPAYYGRPSYGRPYYGRPVYYSGYHPPRRAYW</sequence>
<organism evidence="3 4">
    <name type="scientific">Sediminicoccus rosea</name>
    <dbReference type="NCBI Taxonomy" id="1225128"/>
    <lineage>
        <taxon>Bacteria</taxon>
        <taxon>Pseudomonadati</taxon>
        <taxon>Pseudomonadota</taxon>
        <taxon>Alphaproteobacteria</taxon>
        <taxon>Acetobacterales</taxon>
        <taxon>Roseomonadaceae</taxon>
        <taxon>Sediminicoccus</taxon>
    </lineage>
</organism>
<feature type="transmembrane region" description="Helical" evidence="1">
    <location>
        <begin position="31"/>
        <end position="52"/>
    </location>
</feature>
<dbReference type="RefSeq" id="WP_318650544.1">
    <property type="nucleotide sequence ID" value="NZ_CP137852.1"/>
</dbReference>
<reference evidence="3 4" key="1">
    <citation type="submission" date="2023-11" db="EMBL/GenBank/DDBJ databases">
        <title>Arctic aerobic anoxygenic photoheterotroph Sediminicoccus rosea KRV36 adapts its photosynthesis to long days of polar summer.</title>
        <authorList>
            <person name="Tomasch J."/>
            <person name="Kopejtka K."/>
            <person name="Bily T."/>
            <person name="Gardiner A.T."/>
            <person name="Gardian Z."/>
            <person name="Shivaramu S."/>
            <person name="Koblizek M."/>
            <person name="Engelhardt F."/>
            <person name="Kaftan D."/>
        </authorList>
    </citation>
    <scope>NUCLEOTIDE SEQUENCE [LARGE SCALE GENOMIC DNA]</scope>
    <source>
        <strain evidence="3 4">R-30</strain>
    </source>
</reference>
<evidence type="ECO:0000313" key="4">
    <source>
        <dbReference type="Proteomes" id="UP001305521"/>
    </source>
</evidence>
<keyword evidence="1" id="KW-1133">Transmembrane helix</keyword>
<keyword evidence="1" id="KW-0472">Membrane</keyword>